<dbReference type="EMBL" id="FXBL01000004">
    <property type="protein sequence ID" value="SMH42999.1"/>
    <property type="molecule type" value="Genomic_DNA"/>
</dbReference>
<dbReference type="SMART" id="SM00862">
    <property type="entry name" value="Trans_reg_C"/>
    <property type="match status" value="1"/>
</dbReference>
<dbReference type="PROSITE" id="PS51755">
    <property type="entry name" value="OMPR_PHOB"/>
    <property type="match status" value="1"/>
</dbReference>
<dbReference type="PANTHER" id="PTHR48111:SF76">
    <property type="entry name" value="TWO-COMPONENT RESPONSE REGULATOR"/>
    <property type="match status" value="1"/>
</dbReference>
<dbReference type="PROSITE" id="PS50110">
    <property type="entry name" value="RESPONSE_REGULATORY"/>
    <property type="match status" value="1"/>
</dbReference>
<evidence type="ECO:0000256" key="2">
    <source>
        <dbReference type="ARBA" id="ARBA00023012"/>
    </source>
</evidence>
<protein>
    <submittedName>
        <fullName evidence="10">Two-component system, OmpR family, response regulator</fullName>
    </submittedName>
</protein>
<evidence type="ECO:0000256" key="3">
    <source>
        <dbReference type="ARBA" id="ARBA00023015"/>
    </source>
</evidence>
<feature type="DNA-binding region" description="OmpR/PhoB-type" evidence="7">
    <location>
        <begin position="125"/>
        <end position="223"/>
    </location>
</feature>
<evidence type="ECO:0000256" key="7">
    <source>
        <dbReference type="PROSITE-ProRule" id="PRU01091"/>
    </source>
</evidence>
<keyword evidence="2" id="KW-0902">Two-component regulatory system</keyword>
<feature type="domain" description="OmpR/PhoB-type" evidence="9">
    <location>
        <begin position="125"/>
        <end position="223"/>
    </location>
</feature>
<dbReference type="SMART" id="SM00448">
    <property type="entry name" value="REC"/>
    <property type="match status" value="1"/>
</dbReference>
<evidence type="ECO:0000259" key="8">
    <source>
        <dbReference type="PROSITE" id="PS50110"/>
    </source>
</evidence>
<keyword evidence="3" id="KW-0805">Transcription regulation</keyword>
<dbReference type="RefSeq" id="WP_085464720.1">
    <property type="nucleotide sequence ID" value="NZ_FXBL01000004.1"/>
</dbReference>
<dbReference type="Pfam" id="PF00072">
    <property type="entry name" value="Response_reg"/>
    <property type="match status" value="1"/>
</dbReference>
<evidence type="ECO:0000256" key="5">
    <source>
        <dbReference type="ARBA" id="ARBA00023163"/>
    </source>
</evidence>
<dbReference type="Pfam" id="PF00486">
    <property type="entry name" value="Trans_reg_C"/>
    <property type="match status" value="1"/>
</dbReference>
<accession>A0A1X7NYQ4</accession>
<keyword evidence="5" id="KW-0804">Transcription</keyword>
<dbReference type="InterPro" id="IPR036388">
    <property type="entry name" value="WH-like_DNA-bd_sf"/>
</dbReference>
<keyword evidence="11" id="KW-1185">Reference proteome</keyword>
<dbReference type="InterPro" id="IPR039420">
    <property type="entry name" value="WalR-like"/>
</dbReference>
<dbReference type="PANTHER" id="PTHR48111">
    <property type="entry name" value="REGULATOR OF RPOS"/>
    <property type="match status" value="1"/>
</dbReference>
<evidence type="ECO:0000313" key="10">
    <source>
        <dbReference type="EMBL" id="SMH42999.1"/>
    </source>
</evidence>
<keyword evidence="1 6" id="KW-0597">Phosphoprotein</keyword>
<keyword evidence="4 7" id="KW-0238">DNA-binding</keyword>
<dbReference type="AlphaFoldDB" id="A0A1X7NYQ4"/>
<dbReference type="InterPro" id="IPR001789">
    <property type="entry name" value="Sig_transdc_resp-reg_receiver"/>
</dbReference>
<dbReference type="CDD" id="cd19935">
    <property type="entry name" value="REC_OmpR_CusR-like"/>
    <property type="match status" value="1"/>
</dbReference>
<feature type="modified residue" description="4-aspartylphosphate" evidence="6">
    <location>
        <position position="51"/>
    </location>
</feature>
<dbReference type="Gene3D" id="1.10.10.10">
    <property type="entry name" value="Winged helix-like DNA-binding domain superfamily/Winged helix DNA-binding domain"/>
    <property type="match status" value="1"/>
</dbReference>
<dbReference type="Gene3D" id="3.40.50.2300">
    <property type="match status" value="1"/>
</dbReference>
<dbReference type="SUPFAM" id="SSF52172">
    <property type="entry name" value="CheY-like"/>
    <property type="match status" value="1"/>
</dbReference>
<dbReference type="GO" id="GO:0032993">
    <property type="term" value="C:protein-DNA complex"/>
    <property type="evidence" value="ECO:0007669"/>
    <property type="project" value="TreeGrafter"/>
</dbReference>
<gene>
    <name evidence="10" type="ORF">SAMN02982922_2817</name>
</gene>
<dbReference type="OrthoDB" id="9802426at2"/>
<reference evidence="10 11" key="1">
    <citation type="submission" date="2017-04" db="EMBL/GenBank/DDBJ databases">
        <authorList>
            <person name="Afonso C.L."/>
            <person name="Miller P.J."/>
            <person name="Scott M.A."/>
            <person name="Spackman E."/>
            <person name="Goraichik I."/>
            <person name="Dimitrov K.M."/>
            <person name="Suarez D.L."/>
            <person name="Swayne D.E."/>
        </authorList>
    </citation>
    <scope>NUCLEOTIDE SEQUENCE [LARGE SCALE GENOMIC DNA]</scope>
    <source>
        <strain evidence="10 11">B5P</strain>
    </source>
</reference>
<dbReference type="CDD" id="cd00383">
    <property type="entry name" value="trans_reg_C"/>
    <property type="match status" value="1"/>
</dbReference>
<dbReference type="GO" id="GO:0005829">
    <property type="term" value="C:cytosol"/>
    <property type="evidence" value="ECO:0007669"/>
    <property type="project" value="TreeGrafter"/>
</dbReference>
<dbReference type="Gene3D" id="6.10.250.690">
    <property type="match status" value="1"/>
</dbReference>
<organism evidence="10 11">
    <name type="scientific">Mesorhizobium australicum</name>
    <dbReference type="NCBI Taxonomy" id="536018"/>
    <lineage>
        <taxon>Bacteria</taxon>
        <taxon>Pseudomonadati</taxon>
        <taxon>Pseudomonadota</taxon>
        <taxon>Alphaproteobacteria</taxon>
        <taxon>Hyphomicrobiales</taxon>
        <taxon>Phyllobacteriaceae</taxon>
        <taxon>Mesorhizobium</taxon>
    </lineage>
</organism>
<dbReference type="GO" id="GO:0000156">
    <property type="term" value="F:phosphorelay response regulator activity"/>
    <property type="evidence" value="ECO:0007669"/>
    <property type="project" value="TreeGrafter"/>
</dbReference>
<name>A0A1X7NYQ4_9HYPH</name>
<dbReference type="InterPro" id="IPR001867">
    <property type="entry name" value="OmpR/PhoB-type_DNA-bd"/>
</dbReference>
<dbReference type="GO" id="GO:0000976">
    <property type="term" value="F:transcription cis-regulatory region binding"/>
    <property type="evidence" value="ECO:0007669"/>
    <property type="project" value="TreeGrafter"/>
</dbReference>
<dbReference type="InterPro" id="IPR011006">
    <property type="entry name" value="CheY-like_superfamily"/>
</dbReference>
<sequence length="223" mass="25201">MKILVIEDDREAAEYLERALTEAGHTAHVARDGETGFSLADSGDYDILVIDRMLPRRDGLSVIAGLRARGNETPVLILSALGEVDDRVTGLRAGGDDYLTKPYAFSELLARVEVLKRRANSRDSETTYRTGDLELDRLSHAVRRAGKEIALQPREFRLLEYLMRHAGQVVTRTMLLENVWDYHFDPQTNVIDVHVSRLRSKIEKGFEKPLLHTVRGAGYMLRA</sequence>
<dbReference type="FunFam" id="1.10.10.10:FF:000005">
    <property type="entry name" value="Two-component system response regulator"/>
    <property type="match status" value="1"/>
</dbReference>
<proteinExistence type="predicted"/>
<evidence type="ECO:0000313" key="11">
    <source>
        <dbReference type="Proteomes" id="UP000193083"/>
    </source>
</evidence>
<dbReference type="GO" id="GO:0006355">
    <property type="term" value="P:regulation of DNA-templated transcription"/>
    <property type="evidence" value="ECO:0007669"/>
    <property type="project" value="InterPro"/>
</dbReference>
<feature type="domain" description="Response regulatory" evidence="8">
    <location>
        <begin position="2"/>
        <end position="116"/>
    </location>
</feature>
<evidence type="ECO:0000256" key="1">
    <source>
        <dbReference type="ARBA" id="ARBA00022553"/>
    </source>
</evidence>
<evidence type="ECO:0000259" key="9">
    <source>
        <dbReference type="PROSITE" id="PS51755"/>
    </source>
</evidence>
<evidence type="ECO:0000256" key="4">
    <source>
        <dbReference type="ARBA" id="ARBA00023125"/>
    </source>
</evidence>
<evidence type="ECO:0000256" key="6">
    <source>
        <dbReference type="PROSITE-ProRule" id="PRU00169"/>
    </source>
</evidence>
<dbReference type="Proteomes" id="UP000193083">
    <property type="component" value="Unassembled WGS sequence"/>
</dbReference>